<evidence type="ECO:0000313" key="2">
    <source>
        <dbReference type="EMBL" id="KAJ1097029.1"/>
    </source>
</evidence>
<name>A0AAV7M1K8_PLEWA</name>
<dbReference type="EMBL" id="JANPWB010000014">
    <property type="protein sequence ID" value="KAJ1097029.1"/>
    <property type="molecule type" value="Genomic_DNA"/>
</dbReference>
<dbReference type="AlphaFoldDB" id="A0AAV7M1K8"/>
<evidence type="ECO:0000256" key="1">
    <source>
        <dbReference type="SAM" id="MobiDB-lite"/>
    </source>
</evidence>
<organism evidence="2 3">
    <name type="scientific">Pleurodeles waltl</name>
    <name type="common">Iberian ribbed newt</name>
    <dbReference type="NCBI Taxonomy" id="8319"/>
    <lineage>
        <taxon>Eukaryota</taxon>
        <taxon>Metazoa</taxon>
        <taxon>Chordata</taxon>
        <taxon>Craniata</taxon>
        <taxon>Vertebrata</taxon>
        <taxon>Euteleostomi</taxon>
        <taxon>Amphibia</taxon>
        <taxon>Batrachia</taxon>
        <taxon>Caudata</taxon>
        <taxon>Salamandroidea</taxon>
        <taxon>Salamandridae</taxon>
        <taxon>Pleurodelinae</taxon>
        <taxon>Pleurodeles</taxon>
    </lineage>
</organism>
<evidence type="ECO:0000313" key="3">
    <source>
        <dbReference type="Proteomes" id="UP001066276"/>
    </source>
</evidence>
<reference evidence="2" key="1">
    <citation type="journal article" date="2022" name="bioRxiv">
        <title>Sequencing and chromosome-scale assembly of the giantPleurodeles waltlgenome.</title>
        <authorList>
            <person name="Brown T."/>
            <person name="Elewa A."/>
            <person name="Iarovenko S."/>
            <person name="Subramanian E."/>
            <person name="Araus A.J."/>
            <person name="Petzold A."/>
            <person name="Susuki M."/>
            <person name="Suzuki K.-i.T."/>
            <person name="Hayashi T."/>
            <person name="Toyoda A."/>
            <person name="Oliveira C."/>
            <person name="Osipova E."/>
            <person name="Leigh N.D."/>
            <person name="Simon A."/>
            <person name="Yun M.H."/>
        </authorList>
    </citation>
    <scope>NUCLEOTIDE SEQUENCE</scope>
    <source>
        <strain evidence="2">20211129_DDA</strain>
        <tissue evidence="2">Liver</tissue>
    </source>
</reference>
<comment type="caution">
    <text evidence="2">The sequence shown here is derived from an EMBL/GenBank/DDBJ whole genome shotgun (WGS) entry which is preliminary data.</text>
</comment>
<sequence>MKTSLVEENYTETKGRAEEKQADAERSGRCGRAQPVPRGTGLIQVCDHLPGHLGPVLRSPQIGGSGEKLRTQENEGSTTRGDTIEEGEEKNRQTVSIRIQ</sequence>
<protein>
    <submittedName>
        <fullName evidence="2">Uncharacterized protein</fullName>
    </submittedName>
</protein>
<proteinExistence type="predicted"/>
<gene>
    <name evidence="2" type="ORF">NDU88_002158</name>
</gene>
<keyword evidence="3" id="KW-1185">Reference proteome</keyword>
<feature type="region of interest" description="Disordered" evidence="1">
    <location>
        <begin position="56"/>
        <end position="100"/>
    </location>
</feature>
<feature type="compositionally biased region" description="Basic and acidic residues" evidence="1">
    <location>
        <begin position="11"/>
        <end position="28"/>
    </location>
</feature>
<feature type="region of interest" description="Disordered" evidence="1">
    <location>
        <begin position="1"/>
        <end position="38"/>
    </location>
</feature>
<accession>A0AAV7M1K8</accession>
<dbReference type="Proteomes" id="UP001066276">
    <property type="component" value="Chromosome 10"/>
</dbReference>